<protein>
    <submittedName>
        <fullName evidence="1">Uncharacterized protein</fullName>
    </submittedName>
</protein>
<sequence>MVFSTPVEITNSIQEWFGSRAVDGFNVMPPSFPEYPRESIQLASQACQDIDQHYYPGQFSWLRLDPRPPATSDQHFFSRLYVLGEEFPVAGLHVDIS</sequence>
<name>A0A8H6MHQ5_9PEZI</name>
<organism evidence="1 2">
    <name type="scientific">Colletotrichum sojae</name>
    <dbReference type="NCBI Taxonomy" id="2175907"/>
    <lineage>
        <taxon>Eukaryota</taxon>
        <taxon>Fungi</taxon>
        <taxon>Dikarya</taxon>
        <taxon>Ascomycota</taxon>
        <taxon>Pezizomycotina</taxon>
        <taxon>Sordariomycetes</taxon>
        <taxon>Hypocreomycetidae</taxon>
        <taxon>Glomerellales</taxon>
        <taxon>Glomerellaceae</taxon>
        <taxon>Colletotrichum</taxon>
        <taxon>Colletotrichum orchidearum species complex</taxon>
    </lineage>
</organism>
<evidence type="ECO:0000313" key="2">
    <source>
        <dbReference type="Proteomes" id="UP000652219"/>
    </source>
</evidence>
<keyword evidence="2" id="KW-1185">Reference proteome</keyword>
<evidence type="ECO:0000313" key="1">
    <source>
        <dbReference type="EMBL" id="KAF6785057.1"/>
    </source>
</evidence>
<dbReference type="Proteomes" id="UP000652219">
    <property type="component" value="Unassembled WGS sequence"/>
</dbReference>
<dbReference type="AlphaFoldDB" id="A0A8H6MHQ5"/>
<accession>A0A8H6MHQ5</accession>
<comment type="caution">
    <text evidence="1">The sequence shown here is derived from an EMBL/GenBank/DDBJ whole genome shotgun (WGS) entry which is preliminary data.</text>
</comment>
<reference evidence="1 2" key="1">
    <citation type="journal article" date="2020" name="Phytopathology">
        <title>Genome Sequence Resources of Colletotrichum truncatum, C. plurivorum, C. musicola, and C. sojae: Four Species Pathogenic to Soybean (Glycine max).</title>
        <authorList>
            <person name="Rogerio F."/>
            <person name="Boufleur T.R."/>
            <person name="Ciampi-Guillardi M."/>
            <person name="Sukno S.A."/>
            <person name="Thon M.R."/>
            <person name="Massola Junior N.S."/>
            <person name="Baroncelli R."/>
        </authorList>
    </citation>
    <scope>NUCLEOTIDE SEQUENCE [LARGE SCALE GENOMIC DNA]</scope>
    <source>
        <strain evidence="1 2">LFN0009</strain>
    </source>
</reference>
<proteinExistence type="predicted"/>
<gene>
    <name evidence="1" type="ORF">CSOJ01_15645</name>
</gene>
<dbReference type="EMBL" id="WIGN01000707">
    <property type="protein sequence ID" value="KAF6785057.1"/>
    <property type="molecule type" value="Genomic_DNA"/>
</dbReference>